<reference evidence="4" key="1">
    <citation type="submission" date="2020-11" db="EMBL/GenBank/DDBJ databases">
        <authorList>
            <person name="Konstantinou D."/>
            <person name="Gkelis S."/>
            <person name="Popin R."/>
            <person name="Fewer D."/>
            <person name="Sivonen K."/>
        </authorList>
    </citation>
    <scope>NUCLEOTIDE SEQUENCE</scope>
    <source>
        <strain evidence="4">TAU-MAC 1115</strain>
    </source>
</reference>
<dbReference type="PANTHER" id="PTHR30007:SF0">
    <property type="entry name" value="TRANSPOSASE"/>
    <property type="match status" value="1"/>
</dbReference>
<keyword evidence="2" id="KW-1133">Transmembrane helix</keyword>
<reference evidence="4" key="2">
    <citation type="journal article" date="2021" name="Mar. Drugs">
        <title>Genome Reduction and Secondary Metabolism of the Marine Sponge-Associated Cyanobacterium Leptothoe.</title>
        <authorList>
            <person name="Konstantinou D."/>
            <person name="Popin R.V."/>
            <person name="Fewer D.P."/>
            <person name="Sivonen K."/>
            <person name="Gkelis S."/>
        </authorList>
    </citation>
    <scope>NUCLEOTIDE SEQUENCE</scope>
    <source>
        <strain evidence="4">TAU-MAC 1115</strain>
    </source>
</reference>
<dbReference type="GO" id="GO:0003677">
    <property type="term" value="F:DNA binding"/>
    <property type="evidence" value="ECO:0007669"/>
    <property type="project" value="InterPro"/>
</dbReference>
<comment type="caution">
    <text evidence="4">The sequence shown here is derived from an EMBL/GenBank/DDBJ whole genome shotgun (WGS) entry which is preliminary data.</text>
</comment>
<gene>
    <name evidence="4" type="ORF">IXB50_07140</name>
</gene>
<proteinExistence type="predicted"/>
<organism evidence="4 5">
    <name type="scientific">Leptothoe spongobia TAU-MAC 1115</name>
    <dbReference type="NCBI Taxonomy" id="1967444"/>
    <lineage>
        <taxon>Bacteria</taxon>
        <taxon>Bacillati</taxon>
        <taxon>Cyanobacteriota</taxon>
        <taxon>Cyanophyceae</taxon>
        <taxon>Nodosilineales</taxon>
        <taxon>Cymatolegaceae</taxon>
        <taxon>Leptothoe</taxon>
        <taxon>Leptothoe spongobia</taxon>
    </lineage>
</organism>
<feature type="domain" description="Transposase IS4-like" evidence="3">
    <location>
        <begin position="21"/>
        <end position="93"/>
    </location>
</feature>
<protein>
    <submittedName>
        <fullName evidence="4">Transposase</fullName>
    </submittedName>
</protein>
<dbReference type="RefSeq" id="WP_215608269.1">
    <property type="nucleotide sequence ID" value="NZ_JADOES010000010.1"/>
</dbReference>
<keyword evidence="2" id="KW-0812">Transmembrane</keyword>
<keyword evidence="5" id="KW-1185">Reference proteome</keyword>
<feature type="transmembrane region" description="Helical" evidence="2">
    <location>
        <begin position="56"/>
        <end position="81"/>
    </location>
</feature>
<evidence type="ECO:0000259" key="3">
    <source>
        <dbReference type="Pfam" id="PF01609"/>
    </source>
</evidence>
<evidence type="ECO:0000256" key="2">
    <source>
        <dbReference type="SAM" id="Phobius"/>
    </source>
</evidence>
<dbReference type="AlphaFoldDB" id="A0A947DDV5"/>
<dbReference type="Proteomes" id="UP000717364">
    <property type="component" value="Unassembled WGS sequence"/>
</dbReference>
<dbReference type="EMBL" id="JADOES010000010">
    <property type="protein sequence ID" value="MBT9315196.1"/>
    <property type="molecule type" value="Genomic_DNA"/>
</dbReference>
<dbReference type="GO" id="GO:0004803">
    <property type="term" value="F:transposase activity"/>
    <property type="evidence" value="ECO:0007669"/>
    <property type="project" value="InterPro"/>
</dbReference>
<evidence type="ECO:0000313" key="5">
    <source>
        <dbReference type="Proteomes" id="UP000717364"/>
    </source>
</evidence>
<evidence type="ECO:0000256" key="1">
    <source>
        <dbReference type="SAM" id="MobiDB-lite"/>
    </source>
</evidence>
<name>A0A947DDV5_9CYAN</name>
<dbReference type="Pfam" id="PF01609">
    <property type="entry name" value="DDE_Tnp_1"/>
    <property type="match status" value="1"/>
</dbReference>
<feature type="compositionally biased region" description="Basic and acidic residues" evidence="1">
    <location>
        <begin position="33"/>
        <end position="45"/>
    </location>
</feature>
<keyword evidence="2" id="KW-0472">Membrane</keyword>
<dbReference type="GO" id="GO:0006313">
    <property type="term" value="P:DNA transposition"/>
    <property type="evidence" value="ECO:0007669"/>
    <property type="project" value="InterPro"/>
</dbReference>
<feature type="region of interest" description="Disordered" evidence="1">
    <location>
        <begin position="1"/>
        <end position="45"/>
    </location>
</feature>
<dbReference type="PANTHER" id="PTHR30007">
    <property type="entry name" value="PHP DOMAIN PROTEIN"/>
    <property type="match status" value="1"/>
</dbReference>
<feature type="compositionally biased region" description="Low complexity" evidence="1">
    <location>
        <begin position="10"/>
        <end position="22"/>
    </location>
</feature>
<sequence>MGFDLAINPRPSGYRSSSRSQRLTSIDSQSVRTSEKKGPDPGIDGHKWVKGRKRHIVVDILGLVLNCFVSAANVVVIKAAVVVLDPLLEAYVRIEKVLLTRCIKAG</sequence>
<accession>A0A947DDV5</accession>
<evidence type="ECO:0000313" key="4">
    <source>
        <dbReference type="EMBL" id="MBT9315196.1"/>
    </source>
</evidence>
<dbReference type="InterPro" id="IPR002559">
    <property type="entry name" value="Transposase_11"/>
</dbReference>
<feature type="compositionally biased region" description="Polar residues" evidence="1">
    <location>
        <begin position="23"/>
        <end position="32"/>
    </location>
</feature>